<keyword evidence="3" id="KW-1185">Reference proteome</keyword>
<dbReference type="Proteomes" id="UP001302676">
    <property type="component" value="Unassembled WGS sequence"/>
</dbReference>
<dbReference type="AlphaFoldDB" id="A0AAN6V6J7"/>
<dbReference type="PANTHER" id="PTHR35179:SF2">
    <property type="entry name" value="START DOMAIN-CONTAINING PROTEIN"/>
    <property type="match status" value="1"/>
</dbReference>
<dbReference type="GeneID" id="87819771"/>
<evidence type="ECO:0000313" key="3">
    <source>
        <dbReference type="Proteomes" id="UP001302676"/>
    </source>
</evidence>
<dbReference type="PANTHER" id="PTHR35179">
    <property type="entry name" value="PROTEIN CBG02620"/>
    <property type="match status" value="1"/>
</dbReference>
<dbReference type="RefSeq" id="XP_062639204.1">
    <property type="nucleotide sequence ID" value="XM_062783158.1"/>
</dbReference>
<feature type="region of interest" description="Disordered" evidence="1">
    <location>
        <begin position="399"/>
        <end position="420"/>
    </location>
</feature>
<feature type="region of interest" description="Disordered" evidence="1">
    <location>
        <begin position="1"/>
        <end position="21"/>
    </location>
</feature>
<feature type="compositionally biased region" description="Basic and acidic residues" evidence="1">
    <location>
        <begin position="401"/>
        <end position="416"/>
    </location>
</feature>
<feature type="region of interest" description="Disordered" evidence="1">
    <location>
        <begin position="581"/>
        <end position="608"/>
    </location>
</feature>
<feature type="compositionally biased region" description="Basic and acidic residues" evidence="1">
    <location>
        <begin position="581"/>
        <end position="598"/>
    </location>
</feature>
<sequence length="608" mass="67357">MASATIATVSRSSLNNPTDEPAKITSFKHIASYSWHNETAPTISVPAQPLQVRSTPFPLLTAPQGSPPLWSPPTTTFSRVDPDSGTVYIDQNAARSPSSPLEPLFRAALAENPDFSLRNIDLVTDRGNLRKLLRFVQASSNEVFRIFVEVVGGDGDMDGDSNATALFTRRETQTVETIRGFRGYGRNFEKVYTKQPAGQSGHHRIVGYNFGGMRCVVRYETDAYVGSDAGLDTLVDDLGALSLSETERRSSGLTVVRSSTTGKQPEIPASSILEIKTRAASRVLDMAEVLPQLWASQTPKLAVGYYSSDGAFKNVEVRDMTSEISFWEAASREDLKRLVGLLGDIIRAVRGLSGCRAVVEYTGGSDLRVVAAGEGQKPALPDDLYAKWKVSPTAGALETTTTRDVEKRAKESEETSPRLIPVGTPLASDMEYAIRKGPRQFFCRLPGTLFHYHHLCLCLRSLSPEAVSKVLGRINFTYKDIMADFRRGKSDYDDDERRHIPGAKTVARDAAFRLVYMFLSDDARAQDRNAAYNAAFFVVSHREIFGARTRGIVREVYEDKFSVTDKQRAVLDKWSKAEISDDIDKGESETTEPEERGYLYDSDDSDFW</sequence>
<reference evidence="2" key="1">
    <citation type="journal article" date="2023" name="Mol. Phylogenet. Evol.">
        <title>Genome-scale phylogeny and comparative genomics of the fungal order Sordariales.</title>
        <authorList>
            <person name="Hensen N."/>
            <person name="Bonometti L."/>
            <person name="Westerberg I."/>
            <person name="Brannstrom I.O."/>
            <person name="Guillou S."/>
            <person name="Cros-Aarteil S."/>
            <person name="Calhoun S."/>
            <person name="Haridas S."/>
            <person name="Kuo A."/>
            <person name="Mondo S."/>
            <person name="Pangilinan J."/>
            <person name="Riley R."/>
            <person name="LaButti K."/>
            <person name="Andreopoulos B."/>
            <person name="Lipzen A."/>
            <person name="Chen C."/>
            <person name="Yan M."/>
            <person name="Daum C."/>
            <person name="Ng V."/>
            <person name="Clum A."/>
            <person name="Steindorff A."/>
            <person name="Ohm R.A."/>
            <person name="Martin F."/>
            <person name="Silar P."/>
            <person name="Natvig D.O."/>
            <person name="Lalanne C."/>
            <person name="Gautier V."/>
            <person name="Ament-Velasquez S.L."/>
            <person name="Kruys A."/>
            <person name="Hutchinson M.I."/>
            <person name="Powell A.J."/>
            <person name="Barry K."/>
            <person name="Miller A.N."/>
            <person name="Grigoriev I.V."/>
            <person name="Debuchy R."/>
            <person name="Gladieux P."/>
            <person name="Hiltunen Thoren M."/>
            <person name="Johannesson H."/>
        </authorList>
    </citation>
    <scope>NUCLEOTIDE SEQUENCE</scope>
    <source>
        <strain evidence="2">CBS 141.50</strain>
    </source>
</reference>
<name>A0AAN6V6J7_9PEZI</name>
<feature type="compositionally biased region" description="Polar residues" evidence="1">
    <location>
        <begin position="1"/>
        <end position="18"/>
    </location>
</feature>
<organism evidence="2 3">
    <name type="scientific">Dichotomopilus funicola</name>
    <dbReference type="NCBI Taxonomy" id="1934379"/>
    <lineage>
        <taxon>Eukaryota</taxon>
        <taxon>Fungi</taxon>
        <taxon>Dikarya</taxon>
        <taxon>Ascomycota</taxon>
        <taxon>Pezizomycotina</taxon>
        <taxon>Sordariomycetes</taxon>
        <taxon>Sordariomycetidae</taxon>
        <taxon>Sordariales</taxon>
        <taxon>Chaetomiaceae</taxon>
        <taxon>Dichotomopilus</taxon>
    </lineage>
</organism>
<evidence type="ECO:0000256" key="1">
    <source>
        <dbReference type="SAM" id="MobiDB-lite"/>
    </source>
</evidence>
<evidence type="ECO:0000313" key="2">
    <source>
        <dbReference type="EMBL" id="KAK4145833.1"/>
    </source>
</evidence>
<comment type="caution">
    <text evidence="2">The sequence shown here is derived from an EMBL/GenBank/DDBJ whole genome shotgun (WGS) entry which is preliminary data.</text>
</comment>
<accession>A0AAN6V6J7</accession>
<protein>
    <submittedName>
        <fullName evidence="2">Uncharacterized protein</fullName>
    </submittedName>
</protein>
<proteinExistence type="predicted"/>
<dbReference type="EMBL" id="MU853565">
    <property type="protein sequence ID" value="KAK4145833.1"/>
    <property type="molecule type" value="Genomic_DNA"/>
</dbReference>
<gene>
    <name evidence="2" type="ORF">C8A04DRAFT_35404</name>
</gene>
<reference evidence="2" key="2">
    <citation type="submission" date="2023-05" db="EMBL/GenBank/DDBJ databases">
        <authorList>
            <consortium name="Lawrence Berkeley National Laboratory"/>
            <person name="Steindorff A."/>
            <person name="Hensen N."/>
            <person name="Bonometti L."/>
            <person name="Westerberg I."/>
            <person name="Brannstrom I.O."/>
            <person name="Guillou S."/>
            <person name="Cros-Aarteil S."/>
            <person name="Calhoun S."/>
            <person name="Haridas S."/>
            <person name="Kuo A."/>
            <person name="Mondo S."/>
            <person name="Pangilinan J."/>
            <person name="Riley R."/>
            <person name="Labutti K."/>
            <person name="Andreopoulos B."/>
            <person name="Lipzen A."/>
            <person name="Chen C."/>
            <person name="Yanf M."/>
            <person name="Daum C."/>
            <person name="Ng V."/>
            <person name="Clum A."/>
            <person name="Ohm R."/>
            <person name="Martin F."/>
            <person name="Silar P."/>
            <person name="Natvig D."/>
            <person name="Lalanne C."/>
            <person name="Gautier V."/>
            <person name="Ament-Velasquez S.L."/>
            <person name="Kruys A."/>
            <person name="Hutchinson M.I."/>
            <person name="Powell A.J."/>
            <person name="Barry K."/>
            <person name="Miller A.N."/>
            <person name="Grigoriev I.V."/>
            <person name="Debuchy R."/>
            <person name="Gladieux P."/>
            <person name="Thoren M.H."/>
            <person name="Johannesson H."/>
        </authorList>
    </citation>
    <scope>NUCLEOTIDE SEQUENCE</scope>
    <source>
        <strain evidence="2">CBS 141.50</strain>
    </source>
</reference>